<keyword evidence="10" id="KW-0677">Repeat</keyword>
<dbReference type="Proteomes" id="UP000887013">
    <property type="component" value="Unassembled WGS sequence"/>
</dbReference>
<reference evidence="15" key="1">
    <citation type="submission" date="2020-08" db="EMBL/GenBank/DDBJ databases">
        <title>Multicomponent nature underlies the extraordinary mechanical properties of spider dragline silk.</title>
        <authorList>
            <person name="Kono N."/>
            <person name="Nakamura H."/>
            <person name="Mori M."/>
            <person name="Yoshida Y."/>
            <person name="Ohtoshi R."/>
            <person name="Malay A.D."/>
            <person name="Moran D.A.P."/>
            <person name="Tomita M."/>
            <person name="Numata K."/>
            <person name="Arakawa K."/>
        </authorList>
    </citation>
    <scope>NUCLEOTIDE SEQUENCE</scope>
</reference>
<dbReference type="AlphaFoldDB" id="A0A8X6QN15"/>
<dbReference type="GO" id="GO:0044231">
    <property type="term" value="C:host cell presynaptic membrane"/>
    <property type="evidence" value="ECO:0007669"/>
    <property type="project" value="UniProtKB-KW"/>
</dbReference>
<dbReference type="EMBL" id="BMAW01083374">
    <property type="protein sequence ID" value="GFU33756.1"/>
    <property type="molecule type" value="Genomic_DNA"/>
</dbReference>
<dbReference type="GO" id="GO:0042981">
    <property type="term" value="P:regulation of apoptotic process"/>
    <property type="evidence" value="ECO:0007669"/>
    <property type="project" value="InterPro"/>
</dbReference>
<evidence type="ECO:0000256" key="12">
    <source>
        <dbReference type="ARBA" id="ARBA00023043"/>
    </source>
</evidence>
<dbReference type="InterPro" id="IPR047163">
    <property type="entry name" value="ASPP1/2"/>
</dbReference>
<keyword evidence="6" id="KW-1052">Target cell membrane</keyword>
<evidence type="ECO:0000256" key="9">
    <source>
        <dbReference type="ARBA" id="ARBA00022703"/>
    </source>
</evidence>
<dbReference type="GO" id="GO:0002039">
    <property type="term" value="F:p53 binding"/>
    <property type="evidence" value="ECO:0007669"/>
    <property type="project" value="InterPro"/>
</dbReference>
<dbReference type="PANTHER" id="PTHR24131:SF10">
    <property type="entry name" value="ANKYRIN-REPEAT, SH3-DOMAIN, AND PROLINE-RICH-REGION CONTAINING PROTEIN, ISOFORM B"/>
    <property type="match status" value="1"/>
</dbReference>
<gene>
    <name evidence="15" type="primary">Ocin01_02344</name>
    <name evidence="15" type="ORF">NPIL_435971</name>
</gene>
<evidence type="ECO:0000256" key="10">
    <source>
        <dbReference type="ARBA" id="ARBA00022737"/>
    </source>
</evidence>
<evidence type="ECO:0000256" key="5">
    <source>
        <dbReference type="ARBA" id="ARBA00022525"/>
    </source>
</evidence>
<evidence type="ECO:0000256" key="1">
    <source>
        <dbReference type="ARBA" id="ARBA00004123"/>
    </source>
</evidence>
<evidence type="ECO:0000256" key="13">
    <source>
        <dbReference type="ARBA" id="ARBA00023242"/>
    </source>
</evidence>
<evidence type="ECO:0000256" key="11">
    <source>
        <dbReference type="ARBA" id="ARBA00023028"/>
    </source>
</evidence>
<keyword evidence="5" id="KW-0964">Secreted</keyword>
<accession>A0A8X6QN15</accession>
<keyword evidence="14" id="KW-0472">Membrane</keyword>
<keyword evidence="4" id="KW-0268">Exocytosis</keyword>
<evidence type="ECO:0000256" key="4">
    <source>
        <dbReference type="ARBA" id="ARBA00022483"/>
    </source>
</evidence>
<dbReference type="Gene3D" id="1.25.40.20">
    <property type="entry name" value="Ankyrin repeat-containing domain"/>
    <property type="match status" value="1"/>
</dbReference>
<keyword evidence="14" id="KW-1053">Target membrane</keyword>
<evidence type="ECO:0000313" key="16">
    <source>
        <dbReference type="Proteomes" id="UP000887013"/>
    </source>
</evidence>
<evidence type="ECO:0000256" key="7">
    <source>
        <dbReference type="ARBA" id="ARBA00022656"/>
    </source>
</evidence>
<feature type="non-terminal residue" evidence="15">
    <location>
        <position position="1"/>
    </location>
</feature>
<comment type="subcellular location">
    <subcellularLocation>
        <location evidence="1">Nucleus</location>
    </subcellularLocation>
    <subcellularLocation>
        <location evidence="3">Secreted</location>
    </subcellularLocation>
    <subcellularLocation>
        <location evidence="2">Target cell membrane</location>
    </subcellularLocation>
</comment>
<evidence type="ECO:0000256" key="3">
    <source>
        <dbReference type="ARBA" id="ARBA00004613"/>
    </source>
</evidence>
<keyword evidence="8" id="KW-0528">Neurotoxin</keyword>
<organism evidence="15 16">
    <name type="scientific">Nephila pilipes</name>
    <name type="common">Giant wood spider</name>
    <name type="synonym">Nephila maculata</name>
    <dbReference type="NCBI Taxonomy" id="299642"/>
    <lineage>
        <taxon>Eukaryota</taxon>
        <taxon>Metazoa</taxon>
        <taxon>Ecdysozoa</taxon>
        <taxon>Arthropoda</taxon>
        <taxon>Chelicerata</taxon>
        <taxon>Arachnida</taxon>
        <taxon>Araneae</taxon>
        <taxon>Araneomorphae</taxon>
        <taxon>Entelegynae</taxon>
        <taxon>Araneoidea</taxon>
        <taxon>Nephilidae</taxon>
        <taxon>Nephila</taxon>
    </lineage>
</organism>
<sequence>MVKYLVERGACIFATTLSDHETAAEKCEEDEEGFDGCSEYLYSMQEKLGILNGGVVYALYDYDSQNSD</sequence>
<dbReference type="GO" id="GO:0005634">
    <property type="term" value="C:nucleus"/>
    <property type="evidence" value="ECO:0007669"/>
    <property type="project" value="UniProtKB-SubCell"/>
</dbReference>
<dbReference type="PANTHER" id="PTHR24131">
    <property type="entry name" value="APOPTOSIS-STIMULATING OF P53 PROTEIN"/>
    <property type="match status" value="1"/>
</dbReference>
<evidence type="ECO:0000256" key="2">
    <source>
        <dbReference type="ARBA" id="ARBA00004175"/>
    </source>
</evidence>
<dbReference type="GO" id="GO:0006887">
    <property type="term" value="P:exocytosis"/>
    <property type="evidence" value="ECO:0007669"/>
    <property type="project" value="UniProtKB-KW"/>
</dbReference>
<dbReference type="GO" id="GO:0005576">
    <property type="term" value="C:extracellular region"/>
    <property type="evidence" value="ECO:0007669"/>
    <property type="project" value="UniProtKB-SubCell"/>
</dbReference>
<keyword evidence="11" id="KW-0638">Presynaptic neurotoxin</keyword>
<name>A0A8X6QN15_NEPPI</name>
<evidence type="ECO:0000256" key="6">
    <source>
        <dbReference type="ARBA" id="ARBA00022537"/>
    </source>
</evidence>
<dbReference type="GO" id="GO:0090729">
    <property type="term" value="F:toxin activity"/>
    <property type="evidence" value="ECO:0007669"/>
    <property type="project" value="UniProtKB-KW"/>
</dbReference>
<keyword evidence="13" id="KW-0539">Nucleus</keyword>
<protein>
    <submittedName>
        <fullName evidence="15">Apoptosis-stimulating of p53 protein 1</fullName>
    </submittedName>
</protein>
<evidence type="ECO:0000256" key="8">
    <source>
        <dbReference type="ARBA" id="ARBA00022699"/>
    </source>
</evidence>
<keyword evidence="16" id="KW-1185">Reference proteome</keyword>
<proteinExistence type="predicted"/>
<evidence type="ECO:0000256" key="14">
    <source>
        <dbReference type="ARBA" id="ARBA00023298"/>
    </source>
</evidence>
<dbReference type="GO" id="GO:0044218">
    <property type="term" value="C:other organism cell membrane"/>
    <property type="evidence" value="ECO:0007669"/>
    <property type="project" value="UniProtKB-KW"/>
</dbReference>
<comment type="caution">
    <text evidence="15">The sequence shown here is derived from an EMBL/GenBank/DDBJ whole genome shotgun (WGS) entry which is preliminary data.</text>
</comment>
<dbReference type="GO" id="GO:0006915">
    <property type="term" value="P:apoptotic process"/>
    <property type="evidence" value="ECO:0007669"/>
    <property type="project" value="UniProtKB-KW"/>
</dbReference>
<evidence type="ECO:0000313" key="15">
    <source>
        <dbReference type="EMBL" id="GFU33756.1"/>
    </source>
</evidence>
<keyword evidence="9" id="KW-0053">Apoptosis</keyword>
<keyword evidence="12" id="KW-0040">ANK repeat</keyword>
<keyword evidence="7" id="KW-0800">Toxin</keyword>
<dbReference type="InterPro" id="IPR036770">
    <property type="entry name" value="Ankyrin_rpt-contain_sf"/>
</dbReference>